<organism evidence="1 2">
    <name type="scientific">Danio rerio</name>
    <name type="common">Zebrafish</name>
    <name type="synonym">Brachydanio rerio</name>
    <dbReference type="NCBI Taxonomy" id="7955"/>
    <lineage>
        <taxon>Eukaryota</taxon>
        <taxon>Metazoa</taxon>
        <taxon>Chordata</taxon>
        <taxon>Craniata</taxon>
        <taxon>Vertebrata</taxon>
        <taxon>Euteleostomi</taxon>
        <taxon>Actinopterygii</taxon>
        <taxon>Neopterygii</taxon>
        <taxon>Teleostei</taxon>
        <taxon>Ostariophysi</taxon>
        <taxon>Cypriniformes</taxon>
        <taxon>Danionidae</taxon>
        <taxon>Danioninae</taxon>
        <taxon>Danio</taxon>
    </lineage>
</organism>
<accession>A0AC58GQV5</accession>
<reference evidence="2" key="1">
    <citation type="submission" date="2025-08" db="UniProtKB">
        <authorList>
            <consortium name="RefSeq"/>
        </authorList>
    </citation>
    <scope>IDENTIFICATION</scope>
    <source>
        <strain evidence="2">Tuebingen</strain>
        <tissue evidence="2">Fibroblasts and whole tissue</tissue>
    </source>
</reference>
<protein>
    <submittedName>
        <fullName evidence="2">Dynein light chain Tctex-type 5 isoform X1</fullName>
    </submittedName>
</protein>
<dbReference type="Proteomes" id="UP000000437">
    <property type="component" value="Chromosome 2"/>
</dbReference>
<gene>
    <name evidence="2" type="primary">dynlt5</name>
    <name evidence="2" type="synonym">tctex1d1</name>
    <name evidence="2" type="synonym">zgc:101774</name>
</gene>
<evidence type="ECO:0000313" key="1">
    <source>
        <dbReference type="Proteomes" id="UP000000437"/>
    </source>
</evidence>
<evidence type="ECO:0000313" key="2">
    <source>
        <dbReference type="RefSeq" id="XP_073772117.1"/>
    </source>
</evidence>
<keyword evidence="1" id="KW-1185">Reference proteome</keyword>
<sequence>MSDLAKEKARLLKKRGSLSSLGSHEVRAIGKTKDSISTLSYMEEHGHHDDIQRPTVQMENTYRISCQGQSERFDDSSL</sequence>
<proteinExistence type="predicted"/>
<dbReference type="RefSeq" id="XP_073772117.1">
    <property type="nucleotide sequence ID" value="XM_073916016.1"/>
</dbReference>
<name>A0AC58GQV5_DANRE</name>